<feature type="compositionally biased region" description="Polar residues" evidence="2">
    <location>
        <begin position="440"/>
        <end position="469"/>
    </location>
</feature>
<feature type="compositionally biased region" description="Low complexity" evidence="2">
    <location>
        <begin position="65"/>
        <end position="85"/>
    </location>
</feature>
<feature type="region of interest" description="Disordered" evidence="2">
    <location>
        <begin position="293"/>
        <end position="336"/>
    </location>
</feature>
<dbReference type="PANTHER" id="PTHR46430">
    <property type="entry name" value="PROTEIN SKT5-RELATED"/>
    <property type="match status" value="1"/>
</dbReference>
<dbReference type="Proteomes" id="UP000590412">
    <property type="component" value="Unassembled WGS sequence"/>
</dbReference>
<feature type="compositionally biased region" description="Low complexity" evidence="2">
    <location>
        <begin position="668"/>
        <end position="683"/>
    </location>
</feature>
<feature type="compositionally biased region" description="Polar residues" evidence="2">
    <location>
        <begin position="175"/>
        <end position="186"/>
    </location>
</feature>
<feature type="compositionally biased region" description="Basic and acidic residues" evidence="2">
    <location>
        <begin position="608"/>
        <end position="617"/>
    </location>
</feature>
<protein>
    <submittedName>
        <fullName evidence="3">Uncharacterized protein</fullName>
    </submittedName>
</protein>
<feature type="region of interest" description="Disordered" evidence="2">
    <location>
        <begin position="580"/>
        <end position="724"/>
    </location>
</feature>
<evidence type="ECO:0000256" key="2">
    <source>
        <dbReference type="SAM" id="MobiDB-lite"/>
    </source>
</evidence>
<dbReference type="EMBL" id="JABWAB010000004">
    <property type="protein sequence ID" value="KAF6052699.1"/>
    <property type="molecule type" value="Genomic_DNA"/>
</dbReference>
<feature type="compositionally biased region" description="Polar residues" evidence="2">
    <location>
        <begin position="202"/>
        <end position="272"/>
    </location>
</feature>
<keyword evidence="1" id="KW-0677">Repeat</keyword>
<feature type="compositionally biased region" description="Polar residues" evidence="2">
    <location>
        <begin position="692"/>
        <end position="724"/>
    </location>
</feature>
<proteinExistence type="predicted"/>
<evidence type="ECO:0000313" key="4">
    <source>
        <dbReference type="Proteomes" id="UP000590412"/>
    </source>
</evidence>
<organism evidence="3 4">
    <name type="scientific">Candida parapsilosis</name>
    <name type="common">Yeast</name>
    <dbReference type="NCBI Taxonomy" id="5480"/>
    <lineage>
        <taxon>Eukaryota</taxon>
        <taxon>Fungi</taxon>
        <taxon>Dikarya</taxon>
        <taxon>Ascomycota</taxon>
        <taxon>Saccharomycotina</taxon>
        <taxon>Pichiomycetes</taxon>
        <taxon>Debaryomycetaceae</taxon>
        <taxon>Candida/Lodderomyces clade</taxon>
        <taxon>Candida</taxon>
    </lineage>
</organism>
<evidence type="ECO:0000313" key="3">
    <source>
        <dbReference type="EMBL" id="KAF6052699.1"/>
    </source>
</evidence>
<feature type="region of interest" description="Disordered" evidence="2">
    <location>
        <begin position="419"/>
        <end position="469"/>
    </location>
</feature>
<reference evidence="3" key="1">
    <citation type="submission" date="2020-03" db="EMBL/GenBank/DDBJ databases">
        <title>FDA dAtabase for Regulatory Grade micrObial Sequences (FDA-ARGOS): Supporting development and validation of Infectious Disease Dx tests.</title>
        <authorList>
            <person name="Campos J."/>
            <person name="Goldberg B."/>
            <person name="Tallon L."/>
            <person name="Sadzewicz L."/>
            <person name="Vavikolanu K."/>
            <person name="Mehta A."/>
            <person name="Aluvathingal J."/>
            <person name="Nadendla S."/>
            <person name="Nandy P."/>
            <person name="Geyer C."/>
            <person name="Yan Y."/>
            <person name="Sichtig H."/>
        </authorList>
    </citation>
    <scope>NUCLEOTIDE SEQUENCE [LARGE SCALE GENOMIC DNA]</scope>
    <source>
        <strain evidence="3">FDAARGOS_652</strain>
    </source>
</reference>
<dbReference type="AlphaFoldDB" id="A0A8X7NL02"/>
<comment type="caution">
    <text evidence="3">The sequence shown here is derived from an EMBL/GenBank/DDBJ whole genome shotgun (WGS) entry which is preliminary data.</text>
</comment>
<feature type="compositionally biased region" description="Low complexity" evidence="2">
    <location>
        <begin position="19"/>
        <end position="29"/>
    </location>
</feature>
<dbReference type="PANTHER" id="PTHR46430:SF3">
    <property type="entry name" value="ACTIVATOR OF C KINASE PROTEIN 1"/>
    <property type="match status" value="1"/>
</dbReference>
<feature type="compositionally biased region" description="Low complexity" evidence="2">
    <location>
        <begin position="37"/>
        <end position="46"/>
    </location>
</feature>
<dbReference type="SUPFAM" id="SSF81901">
    <property type="entry name" value="HCP-like"/>
    <property type="match status" value="1"/>
</dbReference>
<name>A0A8X7NL02_CANPA</name>
<dbReference type="InterPro" id="IPR051726">
    <property type="entry name" value="Chitin_Synth_Reg"/>
</dbReference>
<feature type="compositionally biased region" description="Polar residues" evidence="2">
    <location>
        <begin position="134"/>
        <end position="155"/>
    </location>
</feature>
<gene>
    <name evidence="3" type="ORF">FOB60_002955</name>
</gene>
<feature type="region of interest" description="Disordered" evidence="2">
    <location>
        <begin position="1"/>
        <end position="272"/>
    </location>
</feature>
<dbReference type="OrthoDB" id="272077at2759"/>
<sequence length="1054" mass="119694">MGLFGLKVGSNRHSHAHDQQQPQHQHQNQLPGSGSYPLHRPLHPQQHLPPPGINHLHKRSETTNSYTESDFSSTGSSSSYTSTESIGYHSHPQHTKPSSSPRPMKKVPLALRPNLDMLVGAGQSRGDNFETLHNGPQSDHGISSQPPQTLQQQAAHSAPARQMKREDVARGVAVNQKQEQPQQAQTIVPPKQRSTPRKPLPQAQTPDKLSYANSQPVLTPKSSTPQDIDLNITPTFGTSANVSQQSLPRSQPGGQVNNVNTPRRSSGQENAPQVLQQDISQYYNQGLYFKHQQSRVNPVASETTKEVDDAQGEDDELSEDDDSETTSTGSFQPTQHPYYEQWKRYYQALALQQQQHQQQQQQRNSVYFQQNDPQFASQYNQMMPYGYPQMPPQFPNNGMNYMMQQQHQQYPQFNQEMQSQVFPNSQSQQSLVSKQRRRSSQTPHSQSLQNLKQQQDTTMPGTFHESNLSHLNQQPHDYLQAYQRTMNVASDNVIETDELVRNSRKSTIKSARSISEPQHAFKKPGSGNRIASLESNFKPQTYNVYSDSDEEVEEPSVNVNDYSEQDSNFNQQMSNLVLSVDKDESSGSRQISDYTKYLFDDDDDDESAEKGNDQKDEAQEEPNETIIADRAPSPVVNHTPMELNRKDTTSSEDSYNSIQKEENFQVAPYPSSTTSKSSPTTPSKQKKGKKAQVQQDGSPSTLSPQQSELTQMPHPWQSQTNFDMGNNMSMSDLNMMPQTNPIMSMQMPMNVPQHMMMPYNNMNMMAMNMGMGTGMGMGMGMNPMMYQNGAGYPAMNRHSMMMMMPQDSRRQSMMMYDHMPYANKRNSMPVGWHGKQHSQPKLDAETRKRIKEFRKLRGNIASGNKTMEYRLLWTKMLITATNFKLYNYINLKGDFIPQQSQPQQIENNKAAFIKASVTHITKIITEIESGNDEIKTSLKCKAYFIYACLLKNDFVESYEQDFGIDKNVPSAIKYFNKVLDLNRRDPRVLYKMGEIYEYDISDEDMSNMVHANGGIDEVTNAIDKAIEYYTNSAQYGYERAEAKLAKFGITIESI</sequence>
<evidence type="ECO:0000256" key="1">
    <source>
        <dbReference type="ARBA" id="ARBA00022737"/>
    </source>
</evidence>
<feature type="compositionally biased region" description="Polar residues" evidence="2">
    <location>
        <begin position="419"/>
        <end position="433"/>
    </location>
</feature>
<dbReference type="InterPro" id="IPR011990">
    <property type="entry name" value="TPR-like_helical_dom_sf"/>
</dbReference>
<feature type="region of interest" description="Disordered" evidence="2">
    <location>
        <begin position="505"/>
        <end position="535"/>
    </location>
</feature>
<feature type="compositionally biased region" description="Acidic residues" evidence="2">
    <location>
        <begin position="309"/>
        <end position="324"/>
    </location>
</feature>
<dbReference type="Gene3D" id="1.25.40.10">
    <property type="entry name" value="Tetratricopeptide repeat domain"/>
    <property type="match status" value="1"/>
</dbReference>
<accession>A0A8X7NL02</accession>